<proteinExistence type="predicted"/>
<organism evidence="1 2">
    <name type="scientific">Thelephora ganbajun</name>
    <name type="common">Ganba fungus</name>
    <dbReference type="NCBI Taxonomy" id="370292"/>
    <lineage>
        <taxon>Eukaryota</taxon>
        <taxon>Fungi</taxon>
        <taxon>Dikarya</taxon>
        <taxon>Basidiomycota</taxon>
        <taxon>Agaricomycotina</taxon>
        <taxon>Agaricomycetes</taxon>
        <taxon>Thelephorales</taxon>
        <taxon>Thelephoraceae</taxon>
        <taxon>Thelephora</taxon>
    </lineage>
</organism>
<name>A0ACB6ZH09_THEGA</name>
<evidence type="ECO:0000313" key="2">
    <source>
        <dbReference type="Proteomes" id="UP000886501"/>
    </source>
</evidence>
<gene>
    <name evidence="1" type="ORF">BDM02DRAFT_3235476</name>
</gene>
<evidence type="ECO:0000313" key="1">
    <source>
        <dbReference type="EMBL" id="KAF9648864.1"/>
    </source>
</evidence>
<sequence length="504" mass="55920">MAEILPKGKACLSCRTRKSKCDGVKPSCGRCTVHQRLCEYRERSTKEDVLEVQVAGLTNRLRILEMRRVKLSSPALSVGIDDVPVRWWEADEPPEIVSRALLNAFLENSHAVGFFLNKEKLKAAVYNAAPFCGRSRPLPYLLNAIYLWGIALSASSVLLAQEPLFLSRSLSQIGSPSQHQDDPLQRIQTHILLSNYFMRSCHTSEGKSHSNTAMWFAIRNGFHKPAMPPSGVPSSSGAVDPADKVAAFWAAFYLDKCWSLLLAFPSACPDQRNPTDEHRIDIPWPIDVDKPMPTHVAIPRQSIGTVTRFLNDPLASHAEEGVSFTAMECKAITLLNQICDFVSLWNPNLDAASRQLYFDGLLRKSQVIDRFHGTIAPVTPGNSLKSNARLLVVHTYICLATIRLGIFDSWKRKRLESAVAVANILEDVDVFSIGYVHPVVGKLLMVAARVLLEERKTTTDVGSQEEVSRALDSLESFLVISAMNCPYIHAEYASFESEKASLSG</sequence>
<dbReference type="Proteomes" id="UP000886501">
    <property type="component" value="Unassembled WGS sequence"/>
</dbReference>
<reference evidence="1" key="1">
    <citation type="submission" date="2019-10" db="EMBL/GenBank/DDBJ databases">
        <authorList>
            <consortium name="DOE Joint Genome Institute"/>
            <person name="Kuo A."/>
            <person name="Miyauchi S."/>
            <person name="Kiss E."/>
            <person name="Drula E."/>
            <person name="Kohler A."/>
            <person name="Sanchez-Garcia M."/>
            <person name="Andreopoulos B."/>
            <person name="Barry K.W."/>
            <person name="Bonito G."/>
            <person name="Buee M."/>
            <person name="Carver A."/>
            <person name="Chen C."/>
            <person name="Cichocki N."/>
            <person name="Clum A."/>
            <person name="Culley D."/>
            <person name="Crous P.W."/>
            <person name="Fauchery L."/>
            <person name="Girlanda M."/>
            <person name="Hayes R."/>
            <person name="Keri Z."/>
            <person name="Labutti K."/>
            <person name="Lipzen A."/>
            <person name="Lombard V."/>
            <person name="Magnuson J."/>
            <person name="Maillard F."/>
            <person name="Morin E."/>
            <person name="Murat C."/>
            <person name="Nolan M."/>
            <person name="Ohm R."/>
            <person name="Pangilinan J."/>
            <person name="Pereira M."/>
            <person name="Perotto S."/>
            <person name="Peter M."/>
            <person name="Riley R."/>
            <person name="Sitrit Y."/>
            <person name="Stielow B."/>
            <person name="Szollosi G."/>
            <person name="Zifcakova L."/>
            <person name="Stursova M."/>
            <person name="Spatafora J.W."/>
            <person name="Tedersoo L."/>
            <person name="Vaario L.-M."/>
            <person name="Yamada A."/>
            <person name="Yan M."/>
            <person name="Wang P."/>
            <person name="Xu J."/>
            <person name="Bruns T."/>
            <person name="Baldrian P."/>
            <person name="Vilgalys R."/>
            <person name="Henrissat B."/>
            <person name="Grigoriev I.V."/>
            <person name="Hibbett D."/>
            <person name="Nagy L.G."/>
            <person name="Martin F.M."/>
        </authorList>
    </citation>
    <scope>NUCLEOTIDE SEQUENCE</scope>
    <source>
        <strain evidence="1">P2</strain>
    </source>
</reference>
<dbReference type="EMBL" id="MU118006">
    <property type="protein sequence ID" value="KAF9648864.1"/>
    <property type="molecule type" value="Genomic_DNA"/>
</dbReference>
<accession>A0ACB6ZH09</accession>
<keyword evidence="2" id="KW-1185">Reference proteome</keyword>
<protein>
    <submittedName>
        <fullName evidence="1">Uncharacterized protein</fullName>
    </submittedName>
</protein>
<reference evidence="1" key="2">
    <citation type="journal article" date="2020" name="Nat. Commun.">
        <title>Large-scale genome sequencing of mycorrhizal fungi provides insights into the early evolution of symbiotic traits.</title>
        <authorList>
            <person name="Miyauchi S."/>
            <person name="Kiss E."/>
            <person name="Kuo A."/>
            <person name="Drula E."/>
            <person name="Kohler A."/>
            <person name="Sanchez-Garcia M."/>
            <person name="Morin E."/>
            <person name="Andreopoulos B."/>
            <person name="Barry K.W."/>
            <person name="Bonito G."/>
            <person name="Buee M."/>
            <person name="Carver A."/>
            <person name="Chen C."/>
            <person name="Cichocki N."/>
            <person name="Clum A."/>
            <person name="Culley D."/>
            <person name="Crous P.W."/>
            <person name="Fauchery L."/>
            <person name="Girlanda M."/>
            <person name="Hayes R.D."/>
            <person name="Keri Z."/>
            <person name="LaButti K."/>
            <person name="Lipzen A."/>
            <person name="Lombard V."/>
            <person name="Magnuson J."/>
            <person name="Maillard F."/>
            <person name="Murat C."/>
            <person name="Nolan M."/>
            <person name="Ohm R.A."/>
            <person name="Pangilinan J."/>
            <person name="Pereira M.F."/>
            <person name="Perotto S."/>
            <person name="Peter M."/>
            <person name="Pfister S."/>
            <person name="Riley R."/>
            <person name="Sitrit Y."/>
            <person name="Stielow J.B."/>
            <person name="Szollosi G."/>
            <person name="Zifcakova L."/>
            <person name="Stursova M."/>
            <person name="Spatafora J.W."/>
            <person name="Tedersoo L."/>
            <person name="Vaario L.M."/>
            <person name="Yamada A."/>
            <person name="Yan M."/>
            <person name="Wang P."/>
            <person name="Xu J."/>
            <person name="Bruns T."/>
            <person name="Baldrian P."/>
            <person name="Vilgalys R."/>
            <person name="Dunand C."/>
            <person name="Henrissat B."/>
            <person name="Grigoriev I.V."/>
            <person name="Hibbett D."/>
            <person name="Nagy L.G."/>
            <person name="Martin F.M."/>
        </authorList>
    </citation>
    <scope>NUCLEOTIDE SEQUENCE</scope>
    <source>
        <strain evidence="1">P2</strain>
    </source>
</reference>
<comment type="caution">
    <text evidence="1">The sequence shown here is derived from an EMBL/GenBank/DDBJ whole genome shotgun (WGS) entry which is preliminary data.</text>
</comment>